<evidence type="ECO:0000256" key="3">
    <source>
        <dbReference type="ARBA" id="ARBA00023237"/>
    </source>
</evidence>
<gene>
    <name evidence="6" type="ORF">ERS852494_00023</name>
</gene>
<evidence type="ECO:0000313" key="6">
    <source>
        <dbReference type="EMBL" id="CUO49443.1"/>
    </source>
</evidence>
<dbReference type="SMART" id="SM00965">
    <property type="entry name" value="STN"/>
    <property type="match status" value="1"/>
</dbReference>
<comment type="subcellular location">
    <subcellularLocation>
        <location evidence="4">Cell outer membrane</location>
        <topology evidence="4">Multi-pass membrane protein</topology>
    </subcellularLocation>
</comment>
<reference evidence="6 7" key="1">
    <citation type="submission" date="2015-09" db="EMBL/GenBank/DDBJ databases">
        <authorList>
            <consortium name="Pathogen Informatics"/>
        </authorList>
    </citation>
    <scope>NUCLEOTIDE SEQUENCE [LARGE SCALE GENOMIC DNA]</scope>
    <source>
        <strain evidence="6 7">2789STDY5834880</strain>
    </source>
</reference>
<organism evidence="6 7">
    <name type="scientific">Bacteroides caccae</name>
    <dbReference type="NCBI Taxonomy" id="47678"/>
    <lineage>
        <taxon>Bacteria</taxon>
        <taxon>Pseudomonadati</taxon>
        <taxon>Bacteroidota</taxon>
        <taxon>Bacteroidia</taxon>
        <taxon>Bacteroidales</taxon>
        <taxon>Bacteroidaceae</taxon>
        <taxon>Bacteroides</taxon>
    </lineage>
</organism>
<dbReference type="Pfam" id="PF13715">
    <property type="entry name" value="CarbopepD_reg_2"/>
    <property type="match status" value="1"/>
</dbReference>
<dbReference type="Proteomes" id="UP000095657">
    <property type="component" value="Unassembled WGS sequence"/>
</dbReference>
<dbReference type="InterPro" id="IPR023997">
    <property type="entry name" value="TonB-dep_OMP_SusC/RagA_CS"/>
</dbReference>
<dbReference type="AlphaFoldDB" id="A0A174FH10"/>
<dbReference type="FunFam" id="2.60.40.1120:FF:000003">
    <property type="entry name" value="Outer membrane protein Omp121"/>
    <property type="match status" value="1"/>
</dbReference>
<sequence length="1134" mass="127419">MINFMAKEDSVARKNGKYLLLFVFCFLVAALQAKSPVYGQAKTFTVSLKNVTLKEVISYVEKNSQYVFFFKPEVINQSTQISVSLKNATVKQLLDKVLEQANIVYEMKERQIVLKEKKVSEQSVSQKKRLLQGLVKDEQGNPIIGASIQLKNTGTGVITDLDGLFQIQVTDKNSVIVISYIGYVTQEISVGDRSSITVQLKEDTKSLEEVVVTAFGATQKKETMVGSIQQVRPAELKVPSSSLSTSFAGRMAGVIAIQRSGQPGADGADFWIRGKSTFGDATGVLIVLDGVEISSSDLNALDPEVIESFSILKDATATAMYGTRGANGVMIVTTKSGQDLLKPIINFRLETSMSQLTSVPEMVGGVDYMKLYNEALTTRGITTGLYDDTKIRATEQGLNPLVYPNVDWYNEMFNKNAFAQRFNFNIRGGKKAVTYFMSASVKHDAGNLKSLSKDYFSYNNNINVMRYDFVNNLSIKATNTTKISLGLNVSLRDWKGPSAGVDGIFSMSREASPVDFPIVYPARNDKEIYTLWGGMSGGIYNNGYRNPVAEYVVGYKKQFASTVNANIRLDQDLKMVTKGLKLHVLASFKNWSKTETTRKAGYNQFEIDQYNEATGEYTLSRVGNEQKTALNTEGAATGDRRIFIQAYLDYKRKFGVHDVNAMLLYNQDQLDNNKPDNLLSSLPRRKQGIAARLSYAYDDRYLAEVNFGYNGSENFAKNNRFGFFPSIALGYNISQEKFWEPISNVISHFKLRGSYGLVGNDGINERYAYLEDIVLSSDKWKYTTGVNQNVNLQGPVWNRYYNPNLTWEVGKKLNVGFDMQLFHQVNLNFDVFKEIRSKIYMQKVNTLPDFIGTGETKIYENSGKMKNVGFDIALDYNKQITKDFFLSFKGTLTYAHNTILERDEPPFQLYPNLSSVGYSRGQHLVYVADGLFRDQADVDSHAEQTLGYIPQPGDIKYVDQPDANGNCDGIINTNDRVYMGYPEDPEIVYGFGPSMKYKNWDFSFFFQGAARTSILMSGFHPFGKNATRGVMKFIADDYWSESNPNPNAAYPRLTRDTNANNTVNSSYWLRNGAFLKLKNAEIGYTFKMFRAYLNGSNLLTFSPFKHWDPEMGGGSGMKYPTQRVFNIGIQFTFK</sequence>
<dbReference type="NCBIfam" id="TIGR04056">
    <property type="entry name" value="OMP_RagA_SusC"/>
    <property type="match status" value="1"/>
</dbReference>
<dbReference type="InterPro" id="IPR039426">
    <property type="entry name" value="TonB-dep_rcpt-like"/>
</dbReference>
<dbReference type="GO" id="GO:0009279">
    <property type="term" value="C:cell outer membrane"/>
    <property type="evidence" value="ECO:0007669"/>
    <property type="project" value="UniProtKB-SubCell"/>
</dbReference>
<evidence type="ECO:0000259" key="5">
    <source>
        <dbReference type="SMART" id="SM00965"/>
    </source>
</evidence>
<accession>A0A174FH10</accession>
<keyword evidence="4" id="KW-0812">Transmembrane</keyword>
<dbReference type="PROSITE" id="PS52016">
    <property type="entry name" value="TONB_DEPENDENT_REC_3"/>
    <property type="match status" value="1"/>
</dbReference>
<dbReference type="InterPro" id="IPR023996">
    <property type="entry name" value="TonB-dep_OMP_SusC/RagA"/>
</dbReference>
<dbReference type="NCBIfam" id="TIGR04057">
    <property type="entry name" value="SusC_RagA_signa"/>
    <property type="match status" value="1"/>
</dbReference>
<dbReference type="InterPro" id="IPR012910">
    <property type="entry name" value="Plug_dom"/>
</dbReference>
<keyword evidence="1 4" id="KW-0813">Transport</keyword>
<protein>
    <submittedName>
        <fullName evidence="6">TonB-dependent receptor plug</fullName>
    </submittedName>
</protein>
<keyword evidence="2 4" id="KW-0472">Membrane</keyword>
<keyword evidence="6" id="KW-0675">Receptor</keyword>
<proteinExistence type="inferred from homology"/>
<comment type="similarity">
    <text evidence="4">Belongs to the TonB-dependent receptor family.</text>
</comment>
<evidence type="ECO:0000313" key="7">
    <source>
        <dbReference type="Proteomes" id="UP000095657"/>
    </source>
</evidence>
<dbReference type="Pfam" id="PF07715">
    <property type="entry name" value="Plug"/>
    <property type="match status" value="1"/>
</dbReference>
<dbReference type="STRING" id="47678.ERS852494_00023"/>
<feature type="domain" description="Secretin/TonB short N-terminal" evidence="5">
    <location>
        <begin position="66"/>
        <end position="117"/>
    </location>
</feature>
<dbReference type="Gene3D" id="2.60.40.1120">
    <property type="entry name" value="Carboxypeptidase-like, regulatory domain"/>
    <property type="match status" value="1"/>
</dbReference>
<keyword evidence="3 4" id="KW-0998">Cell outer membrane</keyword>
<dbReference type="FunFam" id="2.170.130.10:FF:000003">
    <property type="entry name" value="SusC/RagA family TonB-linked outer membrane protein"/>
    <property type="match status" value="1"/>
</dbReference>
<dbReference type="SUPFAM" id="SSF49464">
    <property type="entry name" value="Carboxypeptidase regulatory domain-like"/>
    <property type="match status" value="1"/>
</dbReference>
<keyword evidence="4" id="KW-1134">Transmembrane beta strand</keyword>
<dbReference type="InterPro" id="IPR011662">
    <property type="entry name" value="Secretin/TonB_short_N"/>
</dbReference>
<evidence type="ECO:0000256" key="2">
    <source>
        <dbReference type="ARBA" id="ARBA00023136"/>
    </source>
</evidence>
<dbReference type="Pfam" id="PF07660">
    <property type="entry name" value="STN"/>
    <property type="match status" value="1"/>
</dbReference>
<name>A0A174FH10_9BACE</name>
<dbReference type="InterPro" id="IPR008969">
    <property type="entry name" value="CarboxyPept-like_regulatory"/>
</dbReference>
<dbReference type="SUPFAM" id="SSF56935">
    <property type="entry name" value="Porins"/>
    <property type="match status" value="1"/>
</dbReference>
<dbReference type="RefSeq" id="WP_055169470.1">
    <property type="nucleotide sequence ID" value="NZ_CZAI01000001.1"/>
</dbReference>
<evidence type="ECO:0000256" key="4">
    <source>
        <dbReference type="PROSITE-ProRule" id="PRU01360"/>
    </source>
</evidence>
<dbReference type="EMBL" id="CZAI01000001">
    <property type="protein sequence ID" value="CUO49443.1"/>
    <property type="molecule type" value="Genomic_DNA"/>
</dbReference>
<evidence type="ECO:0000256" key="1">
    <source>
        <dbReference type="ARBA" id="ARBA00022448"/>
    </source>
</evidence>
<dbReference type="Gene3D" id="2.170.130.10">
    <property type="entry name" value="TonB-dependent receptor, plug domain"/>
    <property type="match status" value="1"/>
</dbReference>
<dbReference type="InterPro" id="IPR037066">
    <property type="entry name" value="Plug_dom_sf"/>
</dbReference>